<protein>
    <recommendedName>
        <fullName evidence="5">Carrier domain-containing protein</fullName>
    </recommendedName>
</protein>
<evidence type="ECO:0008006" key="5">
    <source>
        <dbReference type="Google" id="ProtNLM"/>
    </source>
</evidence>
<evidence type="ECO:0000313" key="4">
    <source>
        <dbReference type="Proteomes" id="UP000306719"/>
    </source>
</evidence>
<dbReference type="PANTHER" id="PTHR45527">
    <property type="entry name" value="NONRIBOSOMAL PEPTIDE SYNTHETASE"/>
    <property type="match status" value="1"/>
</dbReference>
<gene>
    <name evidence="3" type="ORF">CWB98_00735</name>
</gene>
<comment type="caution">
    <text evidence="3">The sequence shown here is derived from an EMBL/GenBank/DDBJ whole genome shotgun (WGS) entry which is preliminary data.</text>
</comment>
<organism evidence="3 4">
    <name type="scientific">Pseudoalteromonas rubra</name>
    <dbReference type="NCBI Taxonomy" id="43658"/>
    <lineage>
        <taxon>Bacteria</taxon>
        <taxon>Pseudomonadati</taxon>
        <taxon>Pseudomonadota</taxon>
        <taxon>Gammaproteobacteria</taxon>
        <taxon>Alteromonadales</taxon>
        <taxon>Pseudoalteromonadaceae</taxon>
        <taxon>Pseudoalteromonas</taxon>
    </lineage>
</organism>
<dbReference type="SUPFAM" id="SSF52777">
    <property type="entry name" value="CoA-dependent acyltransferases"/>
    <property type="match status" value="2"/>
</dbReference>
<dbReference type="GO" id="GO:0031177">
    <property type="term" value="F:phosphopantetheine binding"/>
    <property type="evidence" value="ECO:0007669"/>
    <property type="project" value="TreeGrafter"/>
</dbReference>
<dbReference type="InterPro" id="IPR023213">
    <property type="entry name" value="CAT-like_dom_sf"/>
</dbReference>
<evidence type="ECO:0000313" key="3">
    <source>
        <dbReference type="EMBL" id="TMP39827.1"/>
    </source>
</evidence>
<reference evidence="4" key="2">
    <citation type="submission" date="2019-06" db="EMBL/GenBank/DDBJ databases">
        <title>Co-occurence of chitin degradation, pigmentation and bioactivity in marine Pseudoalteromonas.</title>
        <authorList>
            <person name="Sonnenschein E.C."/>
            <person name="Bech P.K."/>
        </authorList>
    </citation>
    <scope>NUCLEOTIDE SEQUENCE [LARGE SCALE GENOMIC DNA]</scope>
    <source>
        <strain evidence="4">S2599</strain>
    </source>
</reference>
<dbReference type="AlphaFoldDB" id="A0A5S3X6T9"/>
<dbReference type="GO" id="GO:0005737">
    <property type="term" value="C:cytoplasm"/>
    <property type="evidence" value="ECO:0007669"/>
    <property type="project" value="TreeGrafter"/>
</dbReference>
<dbReference type="Gene3D" id="3.40.50.12780">
    <property type="entry name" value="N-terminal domain of ligase-like"/>
    <property type="match status" value="1"/>
</dbReference>
<dbReference type="Proteomes" id="UP000306719">
    <property type="component" value="Unassembled WGS sequence"/>
</dbReference>
<dbReference type="OrthoDB" id="6276316at2"/>
<name>A0A5S3X6T9_9GAMM</name>
<dbReference type="GO" id="GO:0044550">
    <property type="term" value="P:secondary metabolite biosynthetic process"/>
    <property type="evidence" value="ECO:0007669"/>
    <property type="project" value="TreeGrafter"/>
</dbReference>
<dbReference type="InterPro" id="IPR000873">
    <property type="entry name" value="AMP-dep_synth/lig_dom"/>
</dbReference>
<dbReference type="Gene3D" id="3.30.559.10">
    <property type="entry name" value="Chloramphenicol acetyltransferase-like domain"/>
    <property type="match status" value="1"/>
</dbReference>
<sequence length="1020" mass="113686">MNLVTVADTVARILKQPAQVQALVGDDWTLTYGELRERVACCLAQLKRFDVQPNECVAIYGDDPRLSAAGVLSALLMGCPFVCLDTRFPVARKQHMLARSQVRVVLYSQNDPQLGVAGCKIALSCNQASAVHYVDILSADNVDNEKRHVAYHVYTSGSTGLPKGISISRYSLAQQIQAARQQYQLTPDDRALCILSSSTDAYLQQLLMFLSAGACVYFTQRTVLDPAEFAAVCISYKITHIDVPPSLLATFLADPRAQDWLSDMTLSTAILGGEEFSHNIVRHWERLNLFERVALYNEYGPSEATVTSCLHRVTRQDLQRQRVPIGRPSAGSILLIVDAQNRPAKEGELLIGGEGLALEYLAEPQKTADKFITMQRLGCAQRFYRSGDLVKRDEQGLITYLGRQDNQVNLLGHRIELEGIEAVLDQYPGVQSSAVLAMGSELIAFVAGALHDTHTPKLRKALRHSLPDYMLPAQFYYYSQLPTTTIGKIDKQALQRTAQQRFVQSNKVASASELIAHSLNIPLAKLAMYKGYKEQGGDSLKALALQLRAKQHGWRLSLSQLLNDTPLSQLEHNGNASKLHFSSELLNYALPNKLAMIHVEQVARWQVCSVLFTRQQISSDKVHQVARILLRKYPTLRLRFNVKEMTQAISKGALHLTSELDVTSFDDFKRQACDAFKSRLAESSLQEQLVTIASYRSRYGQVVAVGVSHLLVDDISLQVLSNDLDSLLHAPRQFDRQRDWALLHWQQQWHCAVMAGRFDEDLVYWRRALSGRGVFCQEAERKLTQLDTLQSVSSQTVLGDPEQIAALTSRLAQQGQSLQTVLCAALAHSYRACTAERSMVVALENNGRQPLNDLEHGITVEVGQAVGWFAQSAPLLLHGRESVEAQFDITCADLLAPPVGGHSYGWLSLFSEDPSFKALVQTQAPRISLAFASHIELPEQQLFAQPRLGLSATDWLKDEDVFSFGQLYYWLQIRFVREQEGGLMVELKSDAGIVSQRWLDVLSAHLVKAFKQLSYGVTPS</sequence>
<dbReference type="InterPro" id="IPR001242">
    <property type="entry name" value="Condensation_dom"/>
</dbReference>
<evidence type="ECO:0000259" key="1">
    <source>
        <dbReference type="Pfam" id="PF00501"/>
    </source>
</evidence>
<dbReference type="GO" id="GO:0003824">
    <property type="term" value="F:catalytic activity"/>
    <property type="evidence" value="ECO:0007669"/>
    <property type="project" value="InterPro"/>
</dbReference>
<dbReference type="Pfam" id="PF00668">
    <property type="entry name" value="Condensation"/>
    <property type="match status" value="1"/>
</dbReference>
<dbReference type="GO" id="GO:0043041">
    <property type="term" value="P:amino acid activation for nonribosomal peptide biosynthetic process"/>
    <property type="evidence" value="ECO:0007669"/>
    <property type="project" value="TreeGrafter"/>
</dbReference>
<feature type="domain" description="Condensation" evidence="2">
    <location>
        <begin position="604"/>
        <end position="878"/>
    </location>
</feature>
<proteinExistence type="predicted"/>
<dbReference type="InterPro" id="IPR045851">
    <property type="entry name" value="AMP-bd_C_sf"/>
</dbReference>
<accession>A0A5S3X6T9</accession>
<dbReference type="Gene3D" id="3.30.559.30">
    <property type="entry name" value="Nonribosomal peptide synthetase, condensation domain"/>
    <property type="match status" value="1"/>
</dbReference>
<dbReference type="Gene3D" id="3.30.300.30">
    <property type="match status" value="1"/>
</dbReference>
<dbReference type="CDD" id="cd05930">
    <property type="entry name" value="A_NRPS"/>
    <property type="match status" value="1"/>
</dbReference>
<dbReference type="PANTHER" id="PTHR45527:SF1">
    <property type="entry name" value="FATTY ACID SYNTHASE"/>
    <property type="match status" value="1"/>
</dbReference>
<dbReference type="InterPro" id="IPR042099">
    <property type="entry name" value="ANL_N_sf"/>
</dbReference>
<dbReference type="EMBL" id="PNCJ01000004">
    <property type="protein sequence ID" value="TMP39827.1"/>
    <property type="molecule type" value="Genomic_DNA"/>
</dbReference>
<dbReference type="SUPFAM" id="SSF56801">
    <property type="entry name" value="Acetyl-CoA synthetase-like"/>
    <property type="match status" value="1"/>
</dbReference>
<dbReference type="Pfam" id="PF00501">
    <property type="entry name" value="AMP-binding"/>
    <property type="match status" value="1"/>
</dbReference>
<evidence type="ECO:0000259" key="2">
    <source>
        <dbReference type="Pfam" id="PF00668"/>
    </source>
</evidence>
<dbReference type="RefSeq" id="WP_138543074.1">
    <property type="nucleotide sequence ID" value="NZ_PNCJ01000004.1"/>
</dbReference>
<reference evidence="3 4" key="1">
    <citation type="submission" date="2018-01" db="EMBL/GenBank/DDBJ databases">
        <authorList>
            <person name="Paulsen S."/>
            <person name="Gram L.K."/>
        </authorList>
    </citation>
    <scope>NUCLEOTIDE SEQUENCE [LARGE SCALE GENOMIC DNA]</scope>
    <source>
        <strain evidence="3 4">S2599</strain>
    </source>
</reference>
<feature type="domain" description="AMP-dependent synthetase/ligase" evidence="1">
    <location>
        <begin position="16"/>
        <end position="361"/>
    </location>
</feature>